<evidence type="ECO:0000256" key="1">
    <source>
        <dbReference type="SAM" id="Phobius"/>
    </source>
</evidence>
<reference evidence="2 3" key="1">
    <citation type="submission" date="2023-12" db="EMBL/GenBank/DDBJ databases">
        <title>Description of an unclassified Opitutus bacterium of Verrucomicrobiota.</title>
        <authorList>
            <person name="Zhang D.-F."/>
        </authorList>
    </citation>
    <scope>NUCLEOTIDE SEQUENCE [LARGE SCALE GENOMIC DNA]</scope>
    <source>
        <strain evidence="2 3">WL0086</strain>
    </source>
</reference>
<accession>A0ABZ1C4A4</accession>
<feature type="transmembrane region" description="Helical" evidence="1">
    <location>
        <begin position="18"/>
        <end position="38"/>
    </location>
</feature>
<keyword evidence="1" id="KW-1133">Transmembrane helix</keyword>
<evidence type="ECO:0000313" key="2">
    <source>
        <dbReference type="EMBL" id="WRQ86548.1"/>
    </source>
</evidence>
<keyword evidence="1" id="KW-0812">Transmembrane</keyword>
<proteinExistence type="predicted"/>
<dbReference type="RefSeq" id="WP_221033231.1">
    <property type="nucleotide sequence ID" value="NZ_CP139781.1"/>
</dbReference>
<keyword evidence="3" id="KW-1185">Reference proteome</keyword>
<dbReference type="Proteomes" id="UP000738431">
    <property type="component" value="Chromosome"/>
</dbReference>
<organism evidence="2 3">
    <name type="scientific">Actomonas aquatica</name>
    <dbReference type="NCBI Taxonomy" id="2866162"/>
    <lineage>
        <taxon>Bacteria</taxon>
        <taxon>Pseudomonadati</taxon>
        <taxon>Verrucomicrobiota</taxon>
        <taxon>Opitutia</taxon>
        <taxon>Opitutales</taxon>
        <taxon>Opitutaceae</taxon>
        <taxon>Actomonas</taxon>
    </lineage>
</organism>
<keyword evidence="1" id="KW-0472">Membrane</keyword>
<sequence>MKPTQKTPLLQRLMDNPWLLLVLGVVIPLLSYTLWGWIELYNVPPAQLP</sequence>
<protein>
    <recommendedName>
        <fullName evidence="4">ABC transporter permease</fullName>
    </recommendedName>
</protein>
<evidence type="ECO:0008006" key="4">
    <source>
        <dbReference type="Google" id="ProtNLM"/>
    </source>
</evidence>
<gene>
    <name evidence="2" type="ORF">K1X11_017185</name>
</gene>
<name>A0ABZ1C4A4_9BACT</name>
<evidence type="ECO:0000313" key="3">
    <source>
        <dbReference type="Proteomes" id="UP000738431"/>
    </source>
</evidence>
<dbReference type="EMBL" id="CP139781">
    <property type="protein sequence ID" value="WRQ86548.1"/>
    <property type="molecule type" value="Genomic_DNA"/>
</dbReference>